<sequence length="149" mass="17028">MGFLCSILFVFTVILLVMESGLSMECYVCINQEGNKDKCVKTTMQCLENQLSCITNISYTVPPYWSPFGERAHFIWKACISTEECEQLKEAAGATCQREWYMDWRCVECCQGELCNYYVTLIAPLKMPNFGLIVLLAMTSIWTRVSLPV</sequence>
<dbReference type="EMBL" id="CAXLJL010000001">
    <property type="protein sequence ID" value="CAL5129327.1"/>
    <property type="molecule type" value="Genomic_DNA"/>
</dbReference>
<dbReference type="SUPFAM" id="SSF57302">
    <property type="entry name" value="Snake toxin-like"/>
    <property type="match status" value="1"/>
</dbReference>
<dbReference type="PANTHER" id="PTHR10036">
    <property type="entry name" value="CD59 GLYCOPROTEIN"/>
    <property type="match status" value="1"/>
</dbReference>
<keyword evidence="1 3" id="KW-0732">Signal</keyword>
<keyword evidence="2" id="KW-1015">Disulfide bond</keyword>
<dbReference type="Proteomes" id="UP001497525">
    <property type="component" value="Unassembled WGS sequence"/>
</dbReference>
<organism evidence="4 5">
    <name type="scientific">Calicophoron daubneyi</name>
    <name type="common">Rumen fluke</name>
    <name type="synonym">Paramphistomum daubneyi</name>
    <dbReference type="NCBI Taxonomy" id="300641"/>
    <lineage>
        <taxon>Eukaryota</taxon>
        <taxon>Metazoa</taxon>
        <taxon>Spiralia</taxon>
        <taxon>Lophotrochozoa</taxon>
        <taxon>Platyhelminthes</taxon>
        <taxon>Trematoda</taxon>
        <taxon>Digenea</taxon>
        <taxon>Plagiorchiida</taxon>
        <taxon>Pronocephalata</taxon>
        <taxon>Paramphistomoidea</taxon>
        <taxon>Paramphistomidae</taxon>
        <taxon>Calicophoron</taxon>
    </lineage>
</organism>
<dbReference type="InterPro" id="IPR045860">
    <property type="entry name" value="Snake_toxin-like_sf"/>
</dbReference>
<feature type="chain" id="PRO_5043864510" description="Low affinity cationic amino acid transporter" evidence="3">
    <location>
        <begin position="24"/>
        <end position="149"/>
    </location>
</feature>
<protein>
    <recommendedName>
        <fullName evidence="6">Low affinity cationic amino acid transporter</fullName>
    </recommendedName>
</protein>
<evidence type="ECO:0008006" key="6">
    <source>
        <dbReference type="Google" id="ProtNLM"/>
    </source>
</evidence>
<dbReference type="AlphaFoldDB" id="A0AAV2SW04"/>
<dbReference type="CDD" id="cd23599">
    <property type="entry name" value="TFP_LU_ECD_Cold"/>
    <property type="match status" value="1"/>
</dbReference>
<evidence type="ECO:0000313" key="4">
    <source>
        <dbReference type="EMBL" id="CAL5129327.1"/>
    </source>
</evidence>
<gene>
    <name evidence="4" type="ORF">CDAUBV1_LOCUS262</name>
</gene>
<name>A0AAV2SW04_CALDB</name>
<dbReference type="Gene3D" id="2.10.60.10">
    <property type="entry name" value="CD59"/>
    <property type="match status" value="1"/>
</dbReference>
<reference evidence="4" key="1">
    <citation type="submission" date="2024-06" db="EMBL/GenBank/DDBJ databases">
        <authorList>
            <person name="Liu X."/>
            <person name="Lenzi L."/>
            <person name="Haldenby T S."/>
            <person name="Uol C."/>
        </authorList>
    </citation>
    <scope>NUCLEOTIDE SEQUENCE</scope>
</reference>
<dbReference type="PANTHER" id="PTHR10036:SF3">
    <property type="entry name" value="PROTEIN SLEEPLESS-RELATED"/>
    <property type="match status" value="1"/>
</dbReference>
<proteinExistence type="predicted"/>
<comment type="caution">
    <text evidence="4">The sequence shown here is derived from an EMBL/GenBank/DDBJ whole genome shotgun (WGS) entry which is preliminary data.</text>
</comment>
<evidence type="ECO:0000256" key="1">
    <source>
        <dbReference type="ARBA" id="ARBA00022729"/>
    </source>
</evidence>
<evidence type="ECO:0000256" key="3">
    <source>
        <dbReference type="SAM" id="SignalP"/>
    </source>
</evidence>
<evidence type="ECO:0000256" key="2">
    <source>
        <dbReference type="ARBA" id="ARBA00023157"/>
    </source>
</evidence>
<feature type="signal peptide" evidence="3">
    <location>
        <begin position="1"/>
        <end position="23"/>
    </location>
</feature>
<accession>A0AAV2SW04</accession>
<evidence type="ECO:0000313" key="5">
    <source>
        <dbReference type="Proteomes" id="UP001497525"/>
    </source>
</evidence>